<dbReference type="Proteomes" id="UP001172055">
    <property type="component" value="Unassembled WGS sequence"/>
</dbReference>
<dbReference type="RefSeq" id="WP_301724276.1">
    <property type="nucleotide sequence ID" value="NZ_JAUJWV010000002.1"/>
</dbReference>
<proteinExistence type="predicted"/>
<sequence>MTNKLEELKKLVDQLLEVSEKNGHYIVAEPYNIYLRDLQYSFIYKNYSVDQIKEMIQMNSTPHSFWEELDVENSSSSEIDNDALLLQEVAEKYKVIYKIMALVDAKNINFIGQNYNIFFKVDTDEDLIDNFSISQLKNILEIVEKQDDFSSEAKVSTAEDQANAWWRKNSPSRSLKILPSDSMETVYGKAKAVLEKTPRNSPAYSKIFDYMNDLYEMIEANEEEQKSCGEKLT</sequence>
<accession>A0ABT8N4A8</accession>
<reference evidence="1 2" key="1">
    <citation type="submission" date="2023-06" db="EMBL/GenBank/DDBJ databases">
        <title>Novel species in genus Planococcus.</title>
        <authorList>
            <person name="Ning S."/>
        </authorList>
    </citation>
    <scope>NUCLEOTIDE SEQUENCE [LARGE SCALE GENOMIC DNA]</scope>
    <source>
        <strain evidence="1 2">N028</strain>
    </source>
</reference>
<evidence type="ECO:0000313" key="1">
    <source>
        <dbReference type="EMBL" id="MDN7242717.1"/>
    </source>
</evidence>
<dbReference type="EMBL" id="JAUJWV010000002">
    <property type="protein sequence ID" value="MDN7242717.1"/>
    <property type="molecule type" value="Genomic_DNA"/>
</dbReference>
<protein>
    <submittedName>
        <fullName evidence="1">Uncharacterized protein</fullName>
    </submittedName>
</protein>
<organism evidence="1 2">
    <name type="scientific">Planococcus shixiaomingii</name>
    <dbReference type="NCBI Taxonomy" id="3058393"/>
    <lineage>
        <taxon>Bacteria</taxon>
        <taxon>Bacillati</taxon>
        <taxon>Bacillota</taxon>
        <taxon>Bacilli</taxon>
        <taxon>Bacillales</taxon>
        <taxon>Caryophanaceae</taxon>
        <taxon>Planococcus</taxon>
    </lineage>
</organism>
<comment type="caution">
    <text evidence="1">The sequence shown here is derived from an EMBL/GenBank/DDBJ whole genome shotgun (WGS) entry which is preliminary data.</text>
</comment>
<keyword evidence="2" id="KW-1185">Reference proteome</keyword>
<gene>
    <name evidence="1" type="ORF">QWY14_12965</name>
</gene>
<evidence type="ECO:0000313" key="2">
    <source>
        <dbReference type="Proteomes" id="UP001172055"/>
    </source>
</evidence>
<name>A0ABT8N4A8_9BACL</name>